<protein>
    <submittedName>
        <fullName evidence="2">Uncharacterized protein</fullName>
    </submittedName>
</protein>
<feature type="region of interest" description="Disordered" evidence="1">
    <location>
        <begin position="1"/>
        <end position="62"/>
    </location>
</feature>
<comment type="caution">
    <text evidence="2">The sequence shown here is derived from an EMBL/GenBank/DDBJ whole genome shotgun (WGS) entry which is preliminary data.</text>
</comment>
<feature type="compositionally biased region" description="Basic and acidic residues" evidence="1">
    <location>
        <begin position="44"/>
        <end position="62"/>
    </location>
</feature>
<proteinExistence type="predicted"/>
<organism evidence="2 3">
    <name type="scientific">Phlyctema vagabunda</name>
    <dbReference type="NCBI Taxonomy" id="108571"/>
    <lineage>
        <taxon>Eukaryota</taxon>
        <taxon>Fungi</taxon>
        <taxon>Dikarya</taxon>
        <taxon>Ascomycota</taxon>
        <taxon>Pezizomycotina</taxon>
        <taxon>Leotiomycetes</taxon>
        <taxon>Helotiales</taxon>
        <taxon>Dermateaceae</taxon>
        <taxon>Phlyctema</taxon>
    </lineage>
</organism>
<accession>A0ABR4PBW4</accession>
<dbReference type="EMBL" id="JBFCZG010000006">
    <property type="protein sequence ID" value="KAL3420652.1"/>
    <property type="molecule type" value="Genomic_DNA"/>
</dbReference>
<evidence type="ECO:0000313" key="2">
    <source>
        <dbReference type="EMBL" id="KAL3420652.1"/>
    </source>
</evidence>
<feature type="compositionally biased region" description="Polar residues" evidence="1">
    <location>
        <begin position="1"/>
        <end position="21"/>
    </location>
</feature>
<keyword evidence="3" id="KW-1185">Reference proteome</keyword>
<reference evidence="2 3" key="1">
    <citation type="submission" date="2024-06" db="EMBL/GenBank/DDBJ databases">
        <title>Complete genome of Phlyctema vagabunda strain 19-DSS-EL-015.</title>
        <authorList>
            <person name="Fiorenzani C."/>
        </authorList>
    </citation>
    <scope>NUCLEOTIDE SEQUENCE [LARGE SCALE GENOMIC DNA]</scope>
    <source>
        <strain evidence="2 3">19-DSS-EL-015</strain>
    </source>
</reference>
<gene>
    <name evidence="2" type="ORF">PVAG01_07097</name>
</gene>
<feature type="compositionally biased region" description="Low complexity" evidence="1">
    <location>
        <begin position="22"/>
        <end position="36"/>
    </location>
</feature>
<evidence type="ECO:0000313" key="3">
    <source>
        <dbReference type="Proteomes" id="UP001629113"/>
    </source>
</evidence>
<dbReference type="Proteomes" id="UP001629113">
    <property type="component" value="Unassembled WGS sequence"/>
</dbReference>
<evidence type="ECO:0000256" key="1">
    <source>
        <dbReference type="SAM" id="MobiDB-lite"/>
    </source>
</evidence>
<name>A0ABR4PBW4_9HELO</name>
<sequence length="62" mass="6813">MPLPLSTTTEQISSADTTSIPESATANTSETSTTTKTEPEEEAERIYKERMEEEYAKREGGA</sequence>